<accession>A0ABP9CNF9</accession>
<dbReference type="Proteomes" id="UP001501265">
    <property type="component" value="Unassembled WGS sequence"/>
</dbReference>
<sequence length="1291" mass="139490">MPIPDSYLDAPALNGTPEAAYASHEERALGIARHYAYTHPLGEFDDPGGREFSEDAATALIAHLHAAAADPAFAAPGAEASRTLIPKVLHHWNAGDGEVGTKRDYDIALKGLMTAVCRYPGLFGPEDHDFILDTLVPYHMTSGHRPSIEYYEVTFLNIDVPETENHLLMIESCRYLNNQLLHDRNPYPAYDNVKNGLRDWLLGYLQRIAKHDFLEFNSRPYARLALHSLFNLYEFARDAQMRTAAQVLLDYTMVKYAVSSNRARRVSPFRRVQHRINHAANERNDLFAASGDQVTGMFAAYTGYIDTAGNPARFPASLTDTALIAATSSYRPPAAAYLIAMDRTTPPSLHRFFHGSRPRLTTSPDDADGGLEIYYRSPSFLLTAGGNFLNSGYGRDEFNIGVNSWEQTARAQATTLIPTGADVAYADLLRFESWPDPPHDPYVVNRYDPDEDPYAEKMSAVNIGVHRGIMAGANLRPAEKQIIGQTSSHGPAVCTHKDRLYVAWKGSGNENINIARAQTTTLMGIDGIEGLQDVVTYAFTTETAPAIASQDDLLYLAWKGAGNNQLNLAVSADDGRTFSAATTLGDSSDMAPALASHNGRVYLAWTGEGEQQLNVARVVLIGSTAGTYDIEGIERKAVLGDTSDGAPALVSCLGRLFLGWRGSGNEDLNLAFSGDDGLTFHGKHIFGEYSDRGPALTTHDDLLHLGWRGSGNEDLNVARVVLYGSTAGDFGIDGLTSKVILPDISTEPPALGSAAGLLYLAWKGEGADLLNLRISRDGFFTAPGPWIFTDLSHLGIHLAVYRPPAAPLPPPPRPDQPRLPPVDNLGFVYAAEASARTFDDFRNRIVLANNHLPSVLKHGSTHVFHAPDGTSFRIWFSHQDSKYRARIEDERGDVPDLDTLPLVSGEFLRSDGHTGMLEIHTPGCDAPLVLDYRNPLDPKRTGKPACSAWYGRLWPAYTDLAVDRLRTGQTAAALSLTHEILDQFRQARLDTPELDSAGLIAATGRFHDIARAAHPADIPLQLAAAQNAWQLYQFLAAEQPPAPDLASRIAGLLGYLAFGAADSADAVAAGAAARDLYARLPGDHRLDIAAVWTNEALIHHSAAFRPGHPDPPAELARQREAAAEALALLGPLVQAAPAASDLRRMAPLLSRLIGVASFGSPDSGPSVHAADLLRRGYAALPGDHGLDLAEALTSLSQRHHETSVVPGAPDPAAERTRQRDAAAEATALILGLADTLPTGPPADRTRAAALLDRLIGLLLFGAPAPPDPRTLELRALADSATSLRDTLRATT</sequence>
<comment type="caution">
    <text evidence="1">The sequence shown here is derived from an EMBL/GenBank/DDBJ whole genome shotgun (WGS) entry which is preliminary data.</text>
</comment>
<dbReference type="InterPro" id="IPR023296">
    <property type="entry name" value="Glyco_hydro_beta-prop_sf"/>
</dbReference>
<gene>
    <name evidence="1" type="ORF">GCM10023220_53730</name>
</gene>
<evidence type="ECO:0000313" key="2">
    <source>
        <dbReference type="Proteomes" id="UP001501265"/>
    </source>
</evidence>
<organism evidence="1 2">
    <name type="scientific">Streptomyces ziwulingensis</name>
    <dbReference type="NCBI Taxonomy" id="1045501"/>
    <lineage>
        <taxon>Bacteria</taxon>
        <taxon>Bacillati</taxon>
        <taxon>Actinomycetota</taxon>
        <taxon>Actinomycetes</taxon>
        <taxon>Kitasatosporales</taxon>
        <taxon>Streptomycetaceae</taxon>
        <taxon>Streptomyces</taxon>
    </lineage>
</organism>
<proteinExistence type="predicted"/>
<dbReference type="RefSeq" id="WP_345622968.1">
    <property type="nucleotide sequence ID" value="NZ_BAABIG010000058.1"/>
</dbReference>
<keyword evidence="2" id="KW-1185">Reference proteome</keyword>
<reference evidence="2" key="1">
    <citation type="journal article" date="2019" name="Int. J. Syst. Evol. Microbiol.">
        <title>The Global Catalogue of Microorganisms (GCM) 10K type strain sequencing project: providing services to taxonomists for standard genome sequencing and annotation.</title>
        <authorList>
            <consortium name="The Broad Institute Genomics Platform"/>
            <consortium name="The Broad Institute Genome Sequencing Center for Infectious Disease"/>
            <person name="Wu L."/>
            <person name="Ma J."/>
        </authorList>
    </citation>
    <scope>NUCLEOTIDE SEQUENCE [LARGE SCALE GENOMIC DNA]</scope>
    <source>
        <strain evidence="2">JCM 18081</strain>
    </source>
</reference>
<name>A0ABP9CNF9_9ACTN</name>
<dbReference type="EMBL" id="BAABIG010000058">
    <property type="protein sequence ID" value="GAA4815035.1"/>
    <property type="molecule type" value="Genomic_DNA"/>
</dbReference>
<evidence type="ECO:0000313" key="1">
    <source>
        <dbReference type="EMBL" id="GAA4815035.1"/>
    </source>
</evidence>
<dbReference type="SUPFAM" id="SSF75005">
    <property type="entry name" value="Arabinanase/levansucrase/invertase"/>
    <property type="match status" value="1"/>
</dbReference>
<protein>
    <submittedName>
        <fullName evidence="1">Uncharacterized protein</fullName>
    </submittedName>
</protein>